<feature type="non-terminal residue" evidence="1">
    <location>
        <position position="1"/>
    </location>
</feature>
<evidence type="ECO:0000313" key="2">
    <source>
        <dbReference type="Proteomes" id="UP000700908"/>
    </source>
</evidence>
<sequence length="141" mass="14967">RSWGVVAAIIRPNYDGVPSSSKSEAGGGISEDGWWGQATTAALQRALGAVVDGEIWHQWPDNRSLLRGCTSGWSYDYTGEGSPTIKALQRNYLGTKADGLVGVNTINAMIRRYGNGYCDGVLDGPSTAIRGLQHAINAGQL</sequence>
<evidence type="ECO:0008006" key="3">
    <source>
        <dbReference type="Google" id="ProtNLM"/>
    </source>
</evidence>
<evidence type="ECO:0000313" key="1">
    <source>
        <dbReference type="EMBL" id="MBY4796773.1"/>
    </source>
</evidence>
<comment type="caution">
    <text evidence="1">The sequence shown here is derived from an EMBL/GenBank/DDBJ whole genome shotgun (WGS) entry which is preliminary data.</text>
</comment>
<organism evidence="1 2">
    <name type="scientific">Collinsella ureilytica</name>
    <dbReference type="NCBI Taxonomy" id="2869515"/>
    <lineage>
        <taxon>Bacteria</taxon>
        <taxon>Bacillati</taxon>
        <taxon>Actinomycetota</taxon>
        <taxon>Coriobacteriia</taxon>
        <taxon>Coriobacteriales</taxon>
        <taxon>Coriobacteriaceae</taxon>
        <taxon>Collinsella</taxon>
    </lineage>
</organism>
<accession>A0ABS7MHD2</accession>
<dbReference type="EMBL" id="JAIMFO010000003">
    <property type="protein sequence ID" value="MBY4796773.1"/>
    <property type="molecule type" value="Genomic_DNA"/>
</dbReference>
<proteinExistence type="predicted"/>
<protein>
    <recommendedName>
        <fullName evidence="3">Peptidoglycan-binding protein</fullName>
    </recommendedName>
</protein>
<name>A0ABS7MHD2_9ACTN</name>
<dbReference type="Proteomes" id="UP000700908">
    <property type="component" value="Unassembled WGS sequence"/>
</dbReference>
<reference evidence="1 2" key="1">
    <citation type="submission" date="2021-08" db="EMBL/GenBank/DDBJ databases">
        <title>Collinsella faecalis sp. nov. isolated from swine faeces.</title>
        <authorList>
            <person name="Oh B.S."/>
            <person name="Lee J.H."/>
        </authorList>
    </citation>
    <scope>NUCLEOTIDE SEQUENCE [LARGE SCALE GENOMIC DNA]</scope>
    <source>
        <strain evidence="1 2">AGMB00827</strain>
    </source>
</reference>
<dbReference type="RefSeq" id="WP_222198503.1">
    <property type="nucleotide sequence ID" value="NZ_JAIMFO010000003.1"/>
</dbReference>
<gene>
    <name evidence="1" type="ORF">K6V98_00110</name>
</gene>
<keyword evidence="2" id="KW-1185">Reference proteome</keyword>